<evidence type="ECO:0000313" key="2">
    <source>
        <dbReference type="Proteomes" id="UP000005237"/>
    </source>
</evidence>
<dbReference type="Proteomes" id="UP000005237">
    <property type="component" value="Unassembled WGS sequence"/>
</dbReference>
<accession>A0A8R1ED21</accession>
<sequence>MKQGTGRSLVNRSARKYANTALLYIAYHCPSQTKILTETIFGKRLKRFVSMFNKQFFSLFCEQFLMNLKI</sequence>
<reference evidence="1" key="2">
    <citation type="submission" date="2022-06" db="UniProtKB">
        <authorList>
            <consortium name="EnsemblMetazoa"/>
        </authorList>
    </citation>
    <scope>IDENTIFICATION</scope>
    <source>
        <strain evidence="1">DF5081</strain>
    </source>
</reference>
<dbReference type="EnsemblMetazoa" id="CJA33248.1">
    <property type="protein sequence ID" value="CJA33248.1"/>
    <property type="gene ID" value="WBGene00209095"/>
</dbReference>
<organism evidence="1 2">
    <name type="scientific">Caenorhabditis japonica</name>
    <dbReference type="NCBI Taxonomy" id="281687"/>
    <lineage>
        <taxon>Eukaryota</taxon>
        <taxon>Metazoa</taxon>
        <taxon>Ecdysozoa</taxon>
        <taxon>Nematoda</taxon>
        <taxon>Chromadorea</taxon>
        <taxon>Rhabditida</taxon>
        <taxon>Rhabditina</taxon>
        <taxon>Rhabditomorpha</taxon>
        <taxon>Rhabditoidea</taxon>
        <taxon>Rhabditidae</taxon>
        <taxon>Peloderinae</taxon>
        <taxon>Caenorhabditis</taxon>
    </lineage>
</organism>
<proteinExistence type="predicted"/>
<name>A0A8R1ED21_CAEJA</name>
<reference evidence="2" key="1">
    <citation type="submission" date="2010-08" db="EMBL/GenBank/DDBJ databases">
        <authorList>
            <consortium name="Caenorhabditis japonica Sequencing Consortium"/>
            <person name="Wilson R.K."/>
        </authorList>
    </citation>
    <scope>NUCLEOTIDE SEQUENCE [LARGE SCALE GENOMIC DNA]</scope>
    <source>
        <strain evidence="2">DF5081</strain>
    </source>
</reference>
<keyword evidence="2" id="KW-1185">Reference proteome</keyword>
<protein>
    <submittedName>
        <fullName evidence="1">Uncharacterized protein</fullName>
    </submittedName>
</protein>
<dbReference type="AlphaFoldDB" id="A0A8R1ED21"/>
<evidence type="ECO:0000313" key="1">
    <source>
        <dbReference type="EnsemblMetazoa" id="CJA33248.1"/>
    </source>
</evidence>